<accession>A0A7W9TWE7</accession>
<proteinExistence type="predicted"/>
<dbReference type="Proteomes" id="UP000571554">
    <property type="component" value="Unassembled WGS sequence"/>
</dbReference>
<organism evidence="2 3">
    <name type="scientific">Paraburkholderia bannensis</name>
    <dbReference type="NCBI Taxonomy" id="765414"/>
    <lineage>
        <taxon>Bacteria</taxon>
        <taxon>Pseudomonadati</taxon>
        <taxon>Pseudomonadota</taxon>
        <taxon>Betaproteobacteria</taxon>
        <taxon>Burkholderiales</taxon>
        <taxon>Burkholderiaceae</taxon>
        <taxon>Paraburkholderia</taxon>
    </lineage>
</organism>
<gene>
    <name evidence="2" type="ORF">F4827_002513</name>
</gene>
<evidence type="ECO:0000313" key="3">
    <source>
        <dbReference type="Proteomes" id="UP000571554"/>
    </source>
</evidence>
<comment type="caution">
    <text evidence="2">The sequence shown here is derived from an EMBL/GenBank/DDBJ whole genome shotgun (WGS) entry which is preliminary data.</text>
</comment>
<keyword evidence="3" id="KW-1185">Reference proteome</keyword>
<sequence>MHSNEAHIANHHRDGQTARQGEVIPIRTAGVGYRR</sequence>
<dbReference type="EMBL" id="JACHBW010000006">
    <property type="protein sequence ID" value="MBB6102661.1"/>
    <property type="molecule type" value="Genomic_DNA"/>
</dbReference>
<feature type="region of interest" description="Disordered" evidence="1">
    <location>
        <begin position="1"/>
        <end position="35"/>
    </location>
</feature>
<evidence type="ECO:0000256" key="1">
    <source>
        <dbReference type="SAM" id="MobiDB-lite"/>
    </source>
</evidence>
<protein>
    <submittedName>
        <fullName evidence="2">Uncharacterized protein</fullName>
    </submittedName>
</protein>
<name>A0A7W9TWE7_9BURK</name>
<evidence type="ECO:0000313" key="2">
    <source>
        <dbReference type="EMBL" id="MBB6102661.1"/>
    </source>
</evidence>
<dbReference type="AlphaFoldDB" id="A0A7W9TWE7"/>
<reference evidence="2 3" key="1">
    <citation type="submission" date="2020-08" db="EMBL/GenBank/DDBJ databases">
        <title>Above-ground endophytic microbial communities from plants in different locations in the United States.</title>
        <authorList>
            <person name="Frank C."/>
        </authorList>
    </citation>
    <scope>NUCLEOTIDE SEQUENCE [LARGE SCALE GENOMIC DNA]</scope>
    <source>
        <strain evidence="2 3">WP4_2_2</strain>
    </source>
</reference>